<organism evidence="16 17">
    <name type="scientific">Oryctolagus cuniculus</name>
    <name type="common">Rabbit</name>
    <dbReference type="NCBI Taxonomy" id="9986"/>
    <lineage>
        <taxon>Eukaryota</taxon>
        <taxon>Metazoa</taxon>
        <taxon>Chordata</taxon>
        <taxon>Craniata</taxon>
        <taxon>Vertebrata</taxon>
        <taxon>Euteleostomi</taxon>
        <taxon>Mammalia</taxon>
        <taxon>Eutheria</taxon>
        <taxon>Euarchontoglires</taxon>
        <taxon>Glires</taxon>
        <taxon>Lagomorpha</taxon>
        <taxon>Leporidae</taxon>
        <taxon>Oryctolagus</taxon>
    </lineage>
</organism>
<evidence type="ECO:0000313" key="17">
    <source>
        <dbReference type="Proteomes" id="UP000001811"/>
    </source>
</evidence>
<dbReference type="InterPro" id="IPR019956">
    <property type="entry name" value="Ubiquitin_dom"/>
</dbReference>
<reference evidence="16" key="2">
    <citation type="submission" date="2025-08" db="UniProtKB">
        <authorList>
            <consortium name="Ensembl"/>
        </authorList>
    </citation>
    <scope>IDENTIFICATION</scope>
    <source>
        <strain evidence="16">Thorbecke</strain>
    </source>
</reference>
<dbReference type="PRINTS" id="PR00348">
    <property type="entry name" value="UBIQUITIN"/>
</dbReference>
<dbReference type="GO" id="GO:0005829">
    <property type="term" value="C:cytosol"/>
    <property type="evidence" value="ECO:0007669"/>
    <property type="project" value="UniProtKB-ARBA"/>
</dbReference>
<keyword evidence="11" id="KW-0687">Ribonucleoprotein</keyword>
<dbReference type="Pfam" id="PF00240">
    <property type="entry name" value="ubiquitin"/>
    <property type="match status" value="1"/>
</dbReference>
<dbReference type="AlphaFoldDB" id="A0A5F9DE80"/>
<evidence type="ECO:0000259" key="15">
    <source>
        <dbReference type="SMART" id="SM01377"/>
    </source>
</evidence>
<dbReference type="InParanoid" id="A0A5F9DE80"/>
<name>A0A5F9DE80_RABIT</name>
<dbReference type="InterPro" id="IPR038587">
    <property type="entry name" value="Ribosomal_eL40_sf"/>
</dbReference>
<dbReference type="GO" id="GO:0005634">
    <property type="term" value="C:nucleus"/>
    <property type="evidence" value="ECO:0007669"/>
    <property type="project" value="UniProtKB-SubCell"/>
</dbReference>
<keyword evidence="10" id="KW-0539">Nucleus</keyword>
<dbReference type="Proteomes" id="UP000001811">
    <property type="component" value="Chromosome 3"/>
</dbReference>
<feature type="domain" description="Large ribosomal subunit protein eL40" evidence="15">
    <location>
        <begin position="65"/>
        <end position="116"/>
    </location>
</feature>
<dbReference type="GO" id="GO:0003735">
    <property type="term" value="F:structural constituent of ribosome"/>
    <property type="evidence" value="ECO:0007669"/>
    <property type="project" value="InterPro"/>
</dbReference>
<comment type="similarity">
    <text evidence="5">In the C-terminal section; belongs to the eukaryotic ribosomal protein eL40 family.</text>
</comment>
<dbReference type="SUPFAM" id="SSF54236">
    <property type="entry name" value="Ubiquitin-like"/>
    <property type="match status" value="1"/>
</dbReference>
<evidence type="ECO:0000256" key="7">
    <source>
        <dbReference type="ARBA" id="ARBA00022499"/>
    </source>
</evidence>
<keyword evidence="8" id="KW-0013">ADP-ribosylation</keyword>
<dbReference type="FunFam" id="4.10.1060.50:FF:000001">
    <property type="entry name" value="ubiquitin-60S ribosomal protein L40"/>
    <property type="match status" value="1"/>
</dbReference>
<accession>A0A5F9DE80</accession>
<dbReference type="SMART" id="SM01377">
    <property type="entry name" value="Ribosomal_L40e"/>
    <property type="match status" value="1"/>
</dbReference>
<protein>
    <recommendedName>
        <fullName evidence="14">Ubiquitin-ribosomal protein eL40 fusion protein</fullName>
    </recommendedName>
    <alternativeName>
        <fullName evidence="12">Ubiquitin A-52 residue ribosomal protein fusion product 1</fullName>
    </alternativeName>
</protein>
<dbReference type="InterPro" id="IPR000626">
    <property type="entry name" value="Ubiquitin-like_dom"/>
</dbReference>
<evidence type="ECO:0000256" key="3">
    <source>
        <dbReference type="ARBA" id="ARBA00004496"/>
    </source>
</evidence>
<proteinExistence type="inferred from homology"/>
<sequence length="152" mass="17314">IQFFVKIMMGKIITLNTESSKAIKNVKAKLQDKEGISHNQTAILCQYNVQKETTLHLMLYLQGGIIKPSLCQLAQNYNCDKMICHKCYVRLHPGAINRLKKKCGHHDLVKLTNKINYHTYKIEGIYKTLSILSVETMVSFSGEDPETLVTKT</sequence>
<dbReference type="Pfam" id="PF01020">
    <property type="entry name" value="Ribosomal_L40e"/>
    <property type="match status" value="1"/>
</dbReference>
<dbReference type="SMR" id="A0A5F9DE80"/>
<evidence type="ECO:0000256" key="5">
    <source>
        <dbReference type="ARBA" id="ARBA00010570"/>
    </source>
</evidence>
<evidence type="ECO:0000256" key="8">
    <source>
        <dbReference type="ARBA" id="ARBA00022765"/>
    </source>
</evidence>
<evidence type="ECO:0000256" key="6">
    <source>
        <dbReference type="ARBA" id="ARBA00022490"/>
    </source>
</evidence>
<evidence type="ECO:0000256" key="9">
    <source>
        <dbReference type="ARBA" id="ARBA00022980"/>
    </source>
</evidence>
<dbReference type="InterPro" id="IPR001975">
    <property type="entry name" value="Ribosomal_eL40_dom"/>
</dbReference>
<keyword evidence="17" id="KW-1185">Reference proteome</keyword>
<comment type="subunit">
    <text evidence="13">Part of the 60S ribosomal subunit.</text>
</comment>
<evidence type="ECO:0000256" key="4">
    <source>
        <dbReference type="ARBA" id="ARBA00008373"/>
    </source>
</evidence>
<keyword evidence="6" id="KW-0963">Cytoplasm</keyword>
<comment type="subcellular location">
    <subcellularLocation>
        <location evidence="3">Cytoplasm</location>
    </subcellularLocation>
    <subcellularLocation>
        <location evidence="2">Nucleus</location>
    </subcellularLocation>
</comment>
<dbReference type="GO" id="GO:0006412">
    <property type="term" value="P:translation"/>
    <property type="evidence" value="ECO:0007669"/>
    <property type="project" value="InterPro"/>
</dbReference>
<dbReference type="Ensembl" id="ENSOCUT00000029843.2">
    <property type="protein sequence ID" value="ENSOCUP00000044498.1"/>
    <property type="gene ID" value="ENSOCUG00000026096.2"/>
</dbReference>
<evidence type="ECO:0000256" key="1">
    <source>
        <dbReference type="ARBA" id="ARBA00002241"/>
    </source>
</evidence>
<dbReference type="GO" id="GO:1990904">
    <property type="term" value="C:ribonucleoprotein complex"/>
    <property type="evidence" value="ECO:0007669"/>
    <property type="project" value="UniProtKB-KW"/>
</dbReference>
<dbReference type="STRING" id="9986.ENSOCUP00000044498"/>
<dbReference type="InterPro" id="IPR050158">
    <property type="entry name" value="Ubiquitin_ubiquitin-like"/>
</dbReference>
<reference evidence="16" key="3">
    <citation type="submission" date="2025-09" db="UniProtKB">
        <authorList>
            <consortium name="Ensembl"/>
        </authorList>
    </citation>
    <scope>IDENTIFICATION</scope>
    <source>
        <strain evidence="16">Thorbecke</strain>
    </source>
</reference>
<dbReference type="InterPro" id="IPR029071">
    <property type="entry name" value="Ubiquitin-like_domsf"/>
</dbReference>
<evidence type="ECO:0000256" key="10">
    <source>
        <dbReference type="ARBA" id="ARBA00023242"/>
    </source>
</evidence>
<comment type="function">
    <text evidence="1">Component of the 60S subunit of the ribosome.</text>
</comment>
<dbReference type="PANTHER" id="PTHR10666">
    <property type="entry name" value="UBIQUITIN"/>
    <property type="match status" value="1"/>
</dbReference>
<dbReference type="Gene3D" id="4.10.1060.50">
    <property type="match status" value="1"/>
</dbReference>
<dbReference type="IntAct" id="A0A5F9DE80">
    <property type="interactions" value="77"/>
</dbReference>
<dbReference type="InterPro" id="IPR011332">
    <property type="entry name" value="Ribosomal_zn-bd"/>
</dbReference>
<dbReference type="Gene3D" id="3.10.20.90">
    <property type="entry name" value="Phosphatidylinositol 3-kinase Catalytic Subunit, Chain A, domain 1"/>
    <property type="match status" value="1"/>
</dbReference>
<reference evidence="16 17" key="1">
    <citation type="journal article" date="2011" name="Nature">
        <title>A high-resolution map of human evolutionary constraint using 29 mammals.</title>
        <authorList>
            <person name="Lindblad-Toh K."/>
            <person name="Garber M."/>
            <person name="Zuk O."/>
            <person name="Lin M.F."/>
            <person name="Parker B.J."/>
            <person name="Washietl S."/>
            <person name="Kheradpour P."/>
            <person name="Ernst J."/>
            <person name="Jordan G."/>
            <person name="Mauceli E."/>
            <person name="Ward L.D."/>
            <person name="Lowe C.B."/>
            <person name="Holloway A.K."/>
            <person name="Clamp M."/>
            <person name="Gnerre S."/>
            <person name="Alfoldi J."/>
            <person name="Beal K."/>
            <person name="Chang J."/>
            <person name="Clawson H."/>
            <person name="Cuff J."/>
            <person name="Di Palma F."/>
            <person name="Fitzgerald S."/>
            <person name="Flicek P."/>
            <person name="Guttman M."/>
            <person name="Hubisz M.J."/>
            <person name="Jaffe D.B."/>
            <person name="Jungreis I."/>
            <person name="Kent W.J."/>
            <person name="Kostka D."/>
            <person name="Lara M."/>
            <person name="Martins A.L."/>
            <person name="Massingham T."/>
            <person name="Moltke I."/>
            <person name="Raney B.J."/>
            <person name="Rasmussen M.D."/>
            <person name="Robinson J."/>
            <person name="Stark A."/>
            <person name="Vilella A.J."/>
            <person name="Wen J."/>
            <person name="Xie X."/>
            <person name="Zody M.C."/>
            <person name="Baldwin J."/>
            <person name="Bloom T."/>
            <person name="Chin C.W."/>
            <person name="Heiman D."/>
            <person name="Nicol R."/>
            <person name="Nusbaum C."/>
            <person name="Young S."/>
            <person name="Wilkinson J."/>
            <person name="Worley K.C."/>
            <person name="Kovar C.L."/>
            <person name="Muzny D.M."/>
            <person name="Gibbs R.A."/>
            <person name="Cree A."/>
            <person name="Dihn H.H."/>
            <person name="Fowler G."/>
            <person name="Jhangiani S."/>
            <person name="Joshi V."/>
            <person name="Lee S."/>
            <person name="Lewis L.R."/>
            <person name="Nazareth L.V."/>
            <person name="Okwuonu G."/>
            <person name="Santibanez J."/>
            <person name="Warren W.C."/>
            <person name="Mardis E.R."/>
            <person name="Weinstock G.M."/>
            <person name="Wilson R.K."/>
            <person name="Delehaunty K."/>
            <person name="Dooling D."/>
            <person name="Fronik C."/>
            <person name="Fulton L."/>
            <person name="Fulton B."/>
            <person name="Graves T."/>
            <person name="Minx P."/>
            <person name="Sodergren E."/>
            <person name="Birney E."/>
            <person name="Margulies E.H."/>
            <person name="Herrero J."/>
            <person name="Green E.D."/>
            <person name="Haussler D."/>
            <person name="Siepel A."/>
            <person name="Goldman N."/>
            <person name="Pollard K.S."/>
            <person name="Pedersen J.S."/>
            <person name="Lander E.S."/>
            <person name="Kellis M."/>
        </authorList>
    </citation>
    <scope>NUCLEOTIDE SEQUENCE [LARGE SCALE GENOMIC DNA]</scope>
    <source>
        <strain evidence="16 17">Thorbecke inbred</strain>
    </source>
</reference>
<evidence type="ECO:0000256" key="12">
    <source>
        <dbReference type="ARBA" id="ARBA00032326"/>
    </source>
</evidence>
<comment type="similarity">
    <text evidence="4">In the N-terminal section; belongs to the ubiquitin family.</text>
</comment>
<evidence type="ECO:0000256" key="11">
    <source>
        <dbReference type="ARBA" id="ARBA00023274"/>
    </source>
</evidence>
<dbReference type="EMBL" id="AAGW02012145">
    <property type="status" value="NOT_ANNOTATED_CDS"/>
    <property type="molecule type" value="Genomic_DNA"/>
</dbReference>
<keyword evidence="7" id="KW-1017">Isopeptide bond</keyword>
<keyword evidence="9" id="KW-0689">Ribosomal protein</keyword>
<evidence type="ECO:0000256" key="13">
    <source>
        <dbReference type="ARBA" id="ARBA00035124"/>
    </source>
</evidence>
<dbReference type="SUPFAM" id="SSF57829">
    <property type="entry name" value="Zn-binding ribosomal proteins"/>
    <property type="match status" value="1"/>
</dbReference>
<evidence type="ECO:0000313" key="16">
    <source>
        <dbReference type="Ensembl" id="ENSOCUP00000044498.1"/>
    </source>
</evidence>
<evidence type="ECO:0000256" key="2">
    <source>
        <dbReference type="ARBA" id="ARBA00004123"/>
    </source>
</evidence>
<dbReference type="GO" id="GO:0005840">
    <property type="term" value="C:ribosome"/>
    <property type="evidence" value="ECO:0007669"/>
    <property type="project" value="UniProtKB-KW"/>
</dbReference>
<dbReference type="GeneTree" id="ENSGT00940000153593"/>
<evidence type="ECO:0000256" key="14">
    <source>
        <dbReference type="ARBA" id="ARBA00035298"/>
    </source>
</evidence>